<evidence type="ECO:0000313" key="2">
    <source>
        <dbReference type="EMBL" id="MCC3268676.1"/>
    </source>
</evidence>
<accession>A0A9X1S643</accession>
<evidence type="ECO:0000313" key="3">
    <source>
        <dbReference type="Proteomes" id="UP001139264"/>
    </source>
</evidence>
<keyword evidence="1" id="KW-1133">Transmembrane helix</keyword>
<gene>
    <name evidence="2" type="ORF">LJ751_04785</name>
</gene>
<protein>
    <submittedName>
        <fullName evidence="2">DUF3995 domain-containing protein</fullName>
    </submittedName>
</protein>
<keyword evidence="1" id="KW-0812">Transmembrane</keyword>
<feature type="transmembrane region" description="Helical" evidence="1">
    <location>
        <begin position="59"/>
        <end position="80"/>
    </location>
</feature>
<proteinExistence type="predicted"/>
<feature type="transmembrane region" description="Helical" evidence="1">
    <location>
        <begin position="92"/>
        <end position="115"/>
    </location>
</feature>
<dbReference type="RefSeq" id="WP_227907167.1">
    <property type="nucleotide sequence ID" value="NZ_CP095461.1"/>
</dbReference>
<dbReference type="Proteomes" id="UP001139264">
    <property type="component" value="Unassembled WGS sequence"/>
</dbReference>
<dbReference type="EMBL" id="JAJFZP010000005">
    <property type="protein sequence ID" value="MCC3268676.1"/>
    <property type="molecule type" value="Genomic_DNA"/>
</dbReference>
<name>A0A9X1S643_9MICC</name>
<dbReference type="AlphaFoldDB" id="A0A9X1S643"/>
<sequence>MDAHTRRKLGLACVWTACAAGLVHAAFSLYWAAGGQWLLDTVGRWAVRQSREAPLRTGLLLGLVALTKTAGALIPVAAAYGRMPRPSVWRGLCWAGAVLLVLYGGANTVVSNAVLAGLVRPEAGYDRPAMIGHAWLWDPLFLLWGAALLGYLLLSRRIPQGAPHGPDTS</sequence>
<dbReference type="InterPro" id="IPR025058">
    <property type="entry name" value="DUF3995"/>
</dbReference>
<evidence type="ECO:0000256" key="1">
    <source>
        <dbReference type="SAM" id="Phobius"/>
    </source>
</evidence>
<keyword evidence="1" id="KW-0472">Membrane</keyword>
<feature type="transmembrane region" description="Helical" evidence="1">
    <location>
        <begin position="135"/>
        <end position="154"/>
    </location>
</feature>
<organism evidence="2 3">
    <name type="scientific">Arthrobacter gengyunqii</name>
    <dbReference type="NCBI Taxonomy" id="2886940"/>
    <lineage>
        <taxon>Bacteria</taxon>
        <taxon>Bacillati</taxon>
        <taxon>Actinomycetota</taxon>
        <taxon>Actinomycetes</taxon>
        <taxon>Micrococcales</taxon>
        <taxon>Micrococcaceae</taxon>
        <taxon>Arthrobacter</taxon>
    </lineage>
</organism>
<dbReference type="Pfam" id="PF13160">
    <property type="entry name" value="DUF3995"/>
    <property type="match status" value="1"/>
</dbReference>
<comment type="caution">
    <text evidence="2">The sequence shown here is derived from an EMBL/GenBank/DDBJ whole genome shotgun (WGS) entry which is preliminary data.</text>
</comment>
<reference evidence="2" key="1">
    <citation type="submission" date="2021-10" db="EMBL/GenBank/DDBJ databases">
        <title>Novel species in genus Arthrobacter.</title>
        <authorList>
            <person name="Liu Y."/>
        </authorList>
    </citation>
    <scope>NUCLEOTIDE SEQUENCE</scope>
    <source>
        <strain evidence="2">Zg-Y809</strain>
    </source>
</reference>